<dbReference type="Gene3D" id="2.120.10.30">
    <property type="entry name" value="TolB, C-terminal domain"/>
    <property type="match status" value="1"/>
</dbReference>
<sequence>MKNKLNYIFAIILVSGLVFSLSFSGVAIEVGEVPQDVEDEFIYEPAGLEVESWVQNLEIPWQLIFLPESDRALVTERPGRVRLIENGELREEVYADIDAAHYGEGGLMGIDYHPDFPEEPYLYIMYTYQNQAGDYYNKISRLTDFGDYGGEEEVILDEIPAAQNHNGGRLKFGPDDMLYATTGDIWQRDLAQNLDSLAGKILRMNADGSIPEDNPFDDSYVYSLGHRNPQGLAWNDDGVLFISDHGPSGETGLQAKDMVKVIEPGGNYGWPERIGYFGDGEFIDPIVMWPEAVPPAGAEFVDGELFIATLRSRSLIKLSLAEEGEFDYNVTSIDRWFAEDSFAGRYGRLRDVNKGPDGNLYVLTSNRDGRGSPLEGDDQIYRLTID</sequence>
<reference evidence="2" key="1">
    <citation type="submission" date="2020-11" db="EMBL/GenBank/DDBJ databases">
        <title>Halonatronomonas betainensis gen. nov., sp. nov. a novel haloalkaliphilic representative of the family Halanaerobiacae capable of betaine degradation.</title>
        <authorList>
            <person name="Boltyanskaya Y."/>
            <person name="Kevbrin V."/>
            <person name="Detkova E."/>
            <person name="Grouzdev D.S."/>
            <person name="Koziaeva V."/>
            <person name="Zhilina T."/>
        </authorList>
    </citation>
    <scope>NUCLEOTIDE SEQUENCE</scope>
    <source>
        <strain evidence="2">Z-7014</strain>
    </source>
</reference>
<organism evidence="2 3">
    <name type="scientific">Halonatronomonas betaini</name>
    <dbReference type="NCBI Taxonomy" id="2778430"/>
    <lineage>
        <taxon>Bacteria</taxon>
        <taxon>Bacillati</taxon>
        <taxon>Bacillota</taxon>
        <taxon>Clostridia</taxon>
        <taxon>Halanaerobiales</taxon>
        <taxon>Halarsenatibacteraceae</taxon>
        <taxon>Halonatronomonas</taxon>
    </lineage>
</organism>
<comment type="caution">
    <text evidence="2">The sequence shown here is derived from an EMBL/GenBank/DDBJ whole genome shotgun (WGS) entry which is preliminary data.</text>
</comment>
<dbReference type="InterPro" id="IPR011041">
    <property type="entry name" value="Quinoprot_gluc/sorb_DH_b-prop"/>
</dbReference>
<accession>A0A931AVD2</accession>
<dbReference type="Pfam" id="PF07995">
    <property type="entry name" value="GSDH"/>
    <property type="match status" value="1"/>
</dbReference>
<dbReference type="InterPro" id="IPR012938">
    <property type="entry name" value="Glc/Sorbosone_DH"/>
</dbReference>
<proteinExistence type="predicted"/>
<name>A0A931AVD2_9FIRM</name>
<dbReference type="PANTHER" id="PTHR19328">
    <property type="entry name" value="HEDGEHOG-INTERACTING PROTEIN"/>
    <property type="match status" value="1"/>
</dbReference>
<gene>
    <name evidence="2" type="ORF">I0Q91_07075</name>
</gene>
<protein>
    <submittedName>
        <fullName evidence="2">PQQ-dependent sugar dehydrogenase</fullName>
    </submittedName>
</protein>
<dbReference type="SUPFAM" id="SSF50952">
    <property type="entry name" value="Soluble quinoprotein glucose dehydrogenase"/>
    <property type="match status" value="1"/>
</dbReference>
<dbReference type="AlphaFoldDB" id="A0A931AVD2"/>
<evidence type="ECO:0000313" key="2">
    <source>
        <dbReference type="EMBL" id="MBF8436831.1"/>
    </source>
</evidence>
<dbReference type="RefSeq" id="WP_270453749.1">
    <property type="nucleotide sequence ID" value="NZ_JADPIE010000003.1"/>
</dbReference>
<dbReference type="Proteomes" id="UP000621436">
    <property type="component" value="Unassembled WGS sequence"/>
</dbReference>
<dbReference type="EMBL" id="JADPIE010000003">
    <property type="protein sequence ID" value="MBF8436831.1"/>
    <property type="molecule type" value="Genomic_DNA"/>
</dbReference>
<feature type="domain" description="Glucose/Sorbosone dehydrogenase" evidence="1">
    <location>
        <begin position="57"/>
        <end position="370"/>
    </location>
</feature>
<evidence type="ECO:0000259" key="1">
    <source>
        <dbReference type="Pfam" id="PF07995"/>
    </source>
</evidence>
<dbReference type="InterPro" id="IPR011042">
    <property type="entry name" value="6-blade_b-propeller_TolB-like"/>
</dbReference>
<keyword evidence="3" id="KW-1185">Reference proteome</keyword>
<evidence type="ECO:0000313" key="3">
    <source>
        <dbReference type="Proteomes" id="UP000621436"/>
    </source>
</evidence>
<dbReference type="PANTHER" id="PTHR19328:SF13">
    <property type="entry name" value="HIPL1 PROTEIN"/>
    <property type="match status" value="1"/>
</dbReference>